<keyword evidence="5" id="KW-1185">Reference proteome</keyword>
<dbReference type="EMBL" id="JACXVP010000064">
    <property type="protein sequence ID" value="KAG5568693.1"/>
    <property type="molecule type" value="Genomic_DNA"/>
</dbReference>
<evidence type="ECO:0000313" key="5">
    <source>
        <dbReference type="Proteomes" id="UP000824120"/>
    </source>
</evidence>
<dbReference type="AlphaFoldDB" id="A0A9J5VZQ9"/>
<name>A0A9J5VZQ9_SOLCO</name>
<gene>
    <name evidence="4" type="ORF">H5410_064292</name>
</gene>
<comment type="caution">
    <text evidence="4">The sequence shown here is derived from an EMBL/GenBank/DDBJ whole genome shotgun (WGS) entry which is preliminary data.</text>
</comment>
<dbReference type="PANTHER" id="PTHR31623:SF122">
    <property type="entry name" value="HXXXD-TYPE ACYL-TRANSFERASE FAMILY PROTEIN"/>
    <property type="match status" value="1"/>
</dbReference>
<evidence type="ECO:0000313" key="4">
    <source>
        <dbReference type="EMBL" id="KAG5568693.1"/>
    </source>
</evidence>
<reference evidence="4" key="1">
    <citation type="submission" date="2020-09" db="EMBL/GenBank/DDBJ databases">
        <title>De no assembly of potato wild relative species, Solanum commersonii.</title>
        <authorList>
            <person name="Cho K."/>
        </authorList>
    </citation>
    <scope>NUCLEOTIDE SEQUENCE</scope>
    <source>
        <strain evidence="4">LZ3.2</strain>
        <tissue evidence="4">Leaf</tissue>
    </source>
</reference>
<dbReference type="GO" id="GO:0016746">
    <property type="term" value="F:acyltransferase activity"/>
    <property type="evidence" value="ECO:0007669"/>
    <property type="project" value="UniProtKB-KW"/>
</dbReference>
<evidence type="ECO:0000256" key="3">
    <source>
        <dbReference type="ARBA" id="ARBA00023315"/>
    </source>
</evidence>
<evidence type="ECO:0000256" key="2">
    <source>
        <dbReference type="ARBA" id="ARBA00022679"/>
    </source>
</evidence>
<proteinExistence type="inferred from homology"/>
<dbReference type="OrthoDB" id="671439at2759"/>
<dbReference type="Gene3D" id="3.30.559.10">
    <property type="entry name" value="Chloramphenicol acetyltransferase-like domain"/>
    <property type="match status" value="1"/>
</dbReference>
<keyword evidence="2" id="KW-0808">Transferase</keyword>
<organism evidence="4 5">
    <name type="scientific">Solanum commersonii</name>
    <name type="common">Commerson's wild potato</name>
    <name type="synonym">Commerson's nightshade</name>
    <dbReference type="NCBI Taxonomy" id="4109"/>
    <lineage>
        <taxon>Eukaryota</taxon>
        <taxon>Viridiplantae</taxon>
        <taxon>Streptophyta</taxon>
        <taxon>Embryophyta</taxon>
        <taxon>Tracheophyta</taxon>
        <taxon>Spermatophyta</taxon>
        <taxon>Magnoliopsida</taxon>
        <taxon>eudicotyledons</taxon>
        <taxon>Gunneridae</taxon>
        <taxon>Pentapetalae</taxon>
        <taxon>asterids</taxon>
        <taxon>lamiids</taxon>
        <taxon>Solanales</taxon>
        <taxon>Solanaceae</taxon>
        <taxon>Solanoideae</taxon>
        <taxon>Solaneae</taxon>
        <taxon>Solanum</taxon>
    </lineage>
</organism>
<dbReference type="PANTHER" id="PTHR31623">
    <property type="entry name" value="F21J9.9"/>
    <property type="match status" value="1"/>
</dbReference>
<sequence>MGTHLPNRDTKAGCLSSFGHLSSLFPTRSVVLSEPQYSPVPPPNTCKIVTRRFVFDALAIENLKNAIEDSSDRRPTRVVVVMSLIWKVLAGISSAKMDSRLF</sequence>
<dbReference type="Proteomes" id="UP000824120">
    <property type="component" value="Unassembled WGS sequence"/>
</dbReference>
<comment type="similarity">
    <text evidence="1">Belongs to the plant acyltransferase family.</text>
</comment>
<evidence type="ECO:0000256" key="1">
    <source>
        <dbReference type="ARBA" id="ARBA00009861"/>
    </source>
</evidence>
<protein>
    <submittedName>
        <fullName evidence="4">Uncharacterized protein</fullName>
    </submittedName>
</protein>
<keyword evidence="3" id="KW-0012">Acyltransferase</keyword>
<dbReference type="InterPro" id="IPR023213">
    <property type="entry name" value="CAT-like_dom_sf"/>
</dbReference>
<accession>A0A9J5VZQ9</accession>